<protein>
    <submittedName>
        <fullName evidence="1">Uncharacterized protein</fullName>
    </submittedName>
</protein>
<dbReference type="RefSeq" id="XP_024571797.1">
    <property type="nucleotide sequence ID" value="XM_024724070.2"/>
</dbReference>
<accession>A0A0P1A4K3</accession>
<organism evidence="1 2">
    <name type="scientific">Plasmopara halstedii</name>
    <name type="common">Downy mildew of sunflower</name>
    <dbReference type="NCBI Taxonomy" id="4781"/>
    <lineage>
        <taxon>Eukaryota</taxon>
        <taxon>Sar</taxon>
        <taxon>Stramenopiles</taxon>
        <taxon>Oomycota</taxon>
        <taxon>Peronosporomycetes</taxon>
        <taxon>Peronosporales</taxon>
        <taxon>Peronosporaceae</taxon>
        <taxon>Plasmopara</taxon>
    </lineage>
</organism>
<name>A0A0P1A4K3_PLAHL</name>
<dbReference type="GeneID" id="36410408"/>
<sequence>MRERRHVNGTSNTNRRTNTVECHISSSYKSGQIGSALTPGYKRIVPRLVDTNANIRFKKSEQDELATTLLKSQIAFLTIDINESAVFRYNFIASSVHYIESNVQFVTLMLYLKERTRCKQKIYKVKCFNK</sequence>
<evidence type="ECO:0000313" key="2">
    <source>
        <dbReference type="Proteomes" id="UP000054928"/>
    </source>
</evidence>
<proteinExistence type="predicted"/>
<dbReference type="Proteomes" id="UP000054928">
    <property type="component" value="Unassembled WGS sequence"/>
</dbReference>
<evidence type="ECO:0000313" key="1">
    <source>
        <dbReference type="EMBL" id="CEG35428.1"/>
    </source>
</evidence>
<dbReference type="AlphaFoldDB" id="A0A0P1A4K3"/>
<reference evidence="2" key="1">
    <citation type="submission" date="2014-09" db="EMBL/GenBank/DDBJ databases">
        <authorList>
            <person name="Sharma Rahul"/>
            <person name="Thines Marco"/>
        </authorList>
    </citation>
    <scope>NUCLEOTIDE SEQUENCE [LARGE SCALE GENOMIC DNA]</scope>
</reference>
<keyword evidence="2" id="KW-1185">Reference proteome</keyword>
<dbReference type="EMBL" id="CCYD01000041">
    <property type="protein sequence ID" value="CEG35428.1"/>
    <property type="molecule type" value="Genomic_DNA"/>
</dbReference>